<evidence type="ECO:0000256" key="1">
    <source>
        <dbReference type="SAM" id="MobiDB-lite"/>
    </source>
</evidence>
<name>A0AAE0S9K4_9BIVA</name>
<feature type="domain" description="Death" evidence="2">
    <location>
        <begin position="103"/>
        <end position="169"/>
    </location>
</feature>
<dbReference type="EMBL" id="JAEAOA010001935">
    <property type="protein sequence ID" value="KAK3587629.1"/>
    <property type="molecule type" value="Genomic_DNA"/>
</dbReference>
<evidence type="ECO:0000259" key="2">
    <source>
        <dbReference type="PROSITE" id="PS50017"/>
    </source>
</evidence>
<sequence>MEHVGPRMIEKIRSGQDLSKRRGAPALFCLILEVGSLKVSTLRLPFRDSSPVSISHKDPFSAQSERLSSQSPSPYSKIISDRGLAELSSVISPGDLWQLLIFLGLTDDRIQHHHHNKGNLTIALAGKAALSEWRNNNIKAGEKELVRKLIQELECIGRVDVAEKIKSICKQNRYPSKTDFQH</sequence>
<protein>
    <recommendedName>
        <fullName evidence="2">Death domain-containing protein</fullName>
    </recommendedName>
</protein>
<accession>A0AAE0S9K4</accession>
<proteinExistence type="predicted"/>
<dbReference type="InterPro" id="IPR000488">
    <property type="entry name" value="Death_dom"/>
</dbReference>
<evidence type="ECO:0000313" key="4">
    <source>
        <dbReference type="Proteomes" id="UP001195483"/>
    </source>
</evidence>
<reference evidence="3" key="3">
    <citation type="submission" date="2023-05" db="EMBL/GenBank/DDBJ databases">
        <authorList>
            <person name="Smith C.H."/>
        </authorList>
    </citation>
    <scope>NUCLEOTIDE SEQUENCE</scope>
    <source>
        <strain evidence="3">CHS0354</strain>
        <tissue evidence="3">Mantle</tissue>
    </source>
</reference>
<dbReference type="GO" id="GO:0007165">
    <property type="term" value="P:signal transduction"/>
    <property type="evidence" value="ECO:0007669"/>
    <property type="project" value="InterPro"/>
</dbReference>
<reference evidence="3" key="2">
    <citation type="journal article" date="2021" name="Genome Biol. Evol.">
        <title>Developing a high-quality reference genome for a parasitic bivalve with doubly uniparental inheritance (Bivalvia: Unionida).</title>
        <authorList>
            <person name="Smith C.H."/>
        </authorList>
    </citation>
    <scope>NUCLEOTIDE SEQUENCE</scope>
    <source>
        <strain evidence="3">CHS0354</strain>
        <tissue evidence="3">Mantle</tissue>
    </source>
</reference>
<keyword evidence="4" id="KW-1185">Reference proteome</keyword>
<dbReference type="PROSITE" id="PS50017">
    <property type="entry name" value="DEATH_DOMAIN"/>
    <property type="match status" value="1"/>
</dbReference>
<dbReference type="Proteomes" id="UP001195483">
    <property type="component" value="Unassembled WGS sequence"/>
</dbReference>
<reference evidence="3" key="1">
    <citation type="journal article" date="2021" name="Genome Biol. Evol.">
        <title>A High-Quality Reference Genome for a Parasitic Bivalve with Doubly Uniparental Inheritance (Bivalvia: Unionida).</title>
        <authorList>
            <person name="Smith C.H."/>
        </authorList>
    </citation>
    <scope>NUCLEOTIDE SEQUENCE</scope>
    <source>
        <strain evidence="3">CHS0354</strain>
    </source>
</reference>
<gene>
    <name evidence="3" type="ORF">CHS0354_032836</name>
</gene>
<dbReference type="AlphaFoldDB" id="A0AAE0S9K4"/>
<evidence type="ECO:0000313" key="3">
    <source>
        <dbReference type="EMBL" id="KAK3587629.1"/>
    </source>
</evidence>
<dbReference type="SUPFAM" id="SSF47986">
    <property type="entry name" value="DEATH domain"/>
    <property type="match status" value="1"/>
</dbReference>
<dbReference type="CDD" id="cd01670">
    <property type="entry name" value="Death"/>
    <property type="match status" value="1"/>
</dbReference>
<dbReference type="Gene3D" id="1.10.533.10">
    <property type="entry name" value="Death Domain, Fas"/>
    <property type="match status" value="1"/>
</dbReference>
<organism evidence="3 4">
    <name type="scientific">Potamilus streckersoni</name>
    <dbReference type="NCBI Taxonomy" id="2493646"/>
    <lineage>
        <taxon>Eukaryota</taxon>
        <taxon>Metazoa</taxon>
        <taxon>Spiralia</taxon>
        <taxon>Lophotrochozoa</taxon>
        <taxon>Mollusca</taxon>
        <taxon>Bivalvia</taxon>
        <taxon>Autobranchia</taxon>
        <taxon>Heteroconchia</taxon>
        <taxon>Palaeoheterodonta</taxon>
        <taxon>Unionida</taxon>
        <taxon>Unionoidea</taxon>
        <taxon>Unionidae</taxon>
        <taxon>Ambleminae</taxon>
        <taxon>Lampsilini</taxon>
        <taxon>Potamilus</taxon>
    </lineage>
</organism>
<feature type="compositionally biased region" description="Polar residues" evidence="1">
    <location>
        <begin position="61"/>
        <end position="74"/>
    </location>
</feature>
<dbReference type="InterPro" id="IPR011029">
    <property type="entry name" value="DEATH-like_dom_sf"/>
</dbReference>
<feature type="region of interest" description="Disordered" evidence="1">
    <location>
        <begin position="52"/>
        <end position="74"/>
    </location>
</feature>
<comment type="caution">
    <text evidence="3">The sequence shown here is derived from an EMBL/GenBank/DDBJ whole genome shotgun (WGS) entry which is preliminary data.</text>
</comment>